<protein>
    <recommendedName>
        <fullName evidence="1">DUF8205 domain-containing protein</fullName>
    </recommendedName>
</protein>
<evidence type="ECO:0000259" key="1">
    <source>
        <dbReference type="Pfam" id="PF26632"/>
    </source>
</evidence>
<proteinExistence type="predicted"/>
<comment type="caution">
    <text evidence="2">The sequence shown here is derived from an EMBL/GenBank/DDBJ whole genome shotgun (WGS) entry which is preliminary data.</text>
</comment>
<evidence type="ECO:0000313" key="2">
    <source>
        <dbReference type="EMBL" id="KAG1818042.1"/>
    </source>
</evidence>
<name>A0A9P7EDL9_9AGAM</name>
<dbReference type="OrthoDB" id="341421at2759"/>
<feature type="domain" description="DUF8205" evidence="1">
    <location>
        <begin position="52"/>
        <end position="224"/>
    </location>
</feature>
<organism evidence="2 3">
    <name type="scientific">Suillus subaureus</name>
    <dbReference type="NCBI Taxonomy" id="48587"/>
    <lineage>
        <taxon>Eukaryota</taxon>
        <taxon>Fungi</taxon>
        <taxon>Dikarya</taxon>
        <taxon>Basidiomycota</taxon>
        <taxon>Agaricomycotina</taxon>
        <taxon>Agaricomycetes</taxon>
        <taxon>Agaricomycetidae</taxon>
        <taxon>Boletales</taxon>
        <taxon>Suillineae</taxon>
        <taxon>Suillaceae</taxon>
        <taxon>Suillus</taxon>
    </lineage>
</organism>
<dbReference type="Pfam" id="PF26632">
    <property type="entry name" value="DUF8205"/>
    <property type="match status" value="1"/>
</dbReference>
<sequence>MSTSVKRKTGKSGYDWYKSNLTPGLDSTRARYYRPTHKPTCYETDRPSGSFKFIRMLTSNPLIMELLKVSIIFNCGLLDNPRIGIDVPFVARVDIGIEPSDILDFIGLYLDDRTVGEKLQGMVQINAVTPWYPSLIHPLTPQRLHLWRDIRAKHNAVGFTDDPVGFVDFVDGSCGEDWKNGMTVGLHIPTIVFDTARKREPFVRGCAITGAQFKQPMSAVACLE</sequence>
<gene>
    <name evidence="2" type="ORF">BJ212DRAFT_121981</name>
</gene>
<keyword evidence="3" id="KW-1185">Reference proteome</keyword>
<dbReference type="GeneID" id="64623375"/>
<evidence type="ECO:0000313" key="3">
    <source>
        <dbReference type="Proteomes" id="UP000807769"/>
    </source>
</evidence>
<dbReference type="InterPro" id="IPR058518">
    <property type="entry name" value="DUF8205"/>
</dbReference>
<accession>A0A9P7EDL9</accession>
<dbReference type="AlphaFoldDB" id="A0A9P7EDL9"/>
<dbReference type="EMBL" id="JABBWG010000012">
    <property type="protein sequence ID" value="KAG1818042.1"/>
    <property type="molecule type" value="Genomic_DNA"/>
</dbReference>
<dbReference type="Proteomes" id="UP000807769">
    <property type="component" value="Unassembled WGS sequence"/>
</dbReference>
<reference evidence="2" key="1">
    <citation type="journal article" date="2020" name="New Phytol.">
        <title>Comparative genomics reveals dynamic genome evolution in host specialist ectomycorrhizal fungi.</title>
        <authorList>
            <person name="Lofgren L.A."/>
            <person name="Nguyen N.H."/>
            <person name="Vilgalys R."/>
            <person name="Ruytinx J."/>
            <person name="Liao H.L."/>
            <person name="Branco S."/>
            <person name="Kuo A."/>
            <person name="LaButti K."/>
            <person name="Lipzen A."/>
            <person name="Andreopoulos W."/>
            <person name="Pangilinan J."/>
            <person name="Riley R."/>
            <person name="Hundley H."/>
            <person name="Na H."/>
            <person name="Barry K."/>
            <person name="Grigoriev I.V."/>
            <person name="Stajich J.E."/>
            <person name="Kennedy P.G."/>
        </authorList>
    </citation>
    <scope>NUCLEOTIDE SEQUENCE</scope>
    <source>
        <strain evidence="2">MN1</strain>
    </source>
</reference>
<dbReference type="RefSeq" id="XP_041194102.1">
    <property type="nucleotide sequence ID" value="XM_041329358.1"/>
</dbReference>